<dbReference type="Gene3D" id="1.20.1530.20">
    <property type="match status" value="1"/>
</dbReference>
<evidence type="ECO:0000256" key="5">
    <source>
        <dbReference type="ARBA" id="ARBA00022989"/>
    </source>
</evidence>
<dbReference type="GO" id="GO:0098719">
    <property type="term" value="P:sodium ion import across plasma membrane"/>
    <property type="evidence" value="ECO:0007669"/>
    <property type="project" value="TreeGrafter"/>
</dbReference>
<dbReference type="PANTHER" id="PTHR10110:SF86">
    <property type="entry name" value="SODIUM_HYDROGEN EXCHANGER 7"/>
    <property type="match status" value="1"/>
</dbReference>
<protein>
    <submittedName>
        <fullName evidence="12">Sodium, potassium, lithium and rubidium/H(+) antiporter</fullName>
    </submittedName>
</protein>
<dbReference type="InterPro" id="IPR018422">
    <property type="entry name" value="Cation/H_exchanger_CPA1"/>
</dbReference>
<name>A0A0F0KHI1_9MICO</name>
<keyword evidence="3 10" id="KW-1003">Cell membrane</keyword>
<accession>A0A0F0KHI1</accession>
<feature type="transmembrane region" description="Helical" evidence="10">
    <location>
        <begin position="113"/>
        <end position="135"/>
    </location>
</feature>
<feature type="transmembrane region" description="Helical" evidence="10">
    <location>
        <begin position="51"/>
        <end position="70"/>
    </location>
</feature>
<evidence type="ECO:0000256" key="8">
    <source>
        <dbReference type="ARBA" id="ARBA00023136"/>
    </source>
</evidence>
<feature type="transmembrane region" description="Helical" evidence="10">
    <location>
        <begin position="260"/>
        <end position="280"/>
    </location>
</feature>
<feature type="transmembrane region" description="Helical" evidence="10">
    <location>
        <begin position="208"/>
        <end position="225"/>
    </location>
</feature>
<evidence type="ECO:0000256" key="3">
    <source>
        <dbReference type="ARBA" id="ARBA00022475"/>
    </source>
</evidence>
<dbReference type="GO" id="GO:0051453">
    <property type="term" value="P:regulation of intracellular pH"/>
    <property type="evidence" value="ECO:0007669"/>
    <property type="project" value="TreeGrafter"/>
</dbReference>
<dbReference type="NCBIfam" id="TIGR00831">
    <property type="entry name" value="a_cpa1"/>
    <property type="match status" value="1"/>
</dbReference>
<evidence type="ECO:0000256" key="1">
    <source>
        <dbReference type="ARBA" id="ARBA00004651"/>
    </source>
</evidence>
<dbReference type="RefSeq" id="WP_045251585.1">
    <property type="nucleotide sequence ID" value="NZ_JYIT01000083.1"/>
</dbReference>
<feature type="transmembrane region" description="Helical" evidence="10">
    <location>
        <begin position="343"/>
        <end position="366"/>
    </location>
</feature>
<proteinExistence type="inferred from homology"/>
<comment type="subcellular location">
    <subcellularLocation>
        <location evidence="1 10">Cell membrane</location>
        <topology evidence="1 10">Multi-pass membrane protein</topology>
    </subcellularLocation>
</comment>
<evidence type="ECO:0000313" key="12">
    <source>
        <dbReference type="EMBL" id="KJL19899.1"/>
    </source>
</evidence>
<dbReference type="Proteomes" id="UP000033448">
    <property type="component" value="Unassembled WGS sequence"/>
</dbReference>
<dbReference type="PANTHER" id="PTHR10110">
    <property type="entry name" value="SODIUM/HYDROGEN EXCHANGER"/>
    <property type="match status" value="1"/>
</dbReference>
<feature type="transmembrane region" description="Helical" evidence="10">
    <location>
        <begin position="372"/>
        <end position="395"/>
    </location>
</feature>
<keyword evidence="5 10" id="KW-1133">Transmembrane helix</keyword>
<feature type="transmembrane region" description="Helical" evidence="10">
    <location>
        <begin position="292"/>
        <end position="315"/>
    </location>
</feature>
<evidence type="ECO:0000256" key="2">
    <source>
        <dbReference type="ARBA" id="ARBA00022448"/>
    </source>
</evidence>
<evidence type="ECO:0000313" key="13">
    <source>
        <dbReference type="Proteomes" id="UP000033448"/>
    </source>
</evidence>
<evidence type="ECO:0000256" key="6">
    <source>
        <dbReference type="ARBA" id="ARBA00023053"/>
    </source>
</evidence>
<dbReference type="InterPro" id="IPR006153">
    <property type="entry name" value="Cation/H_exchanger_TM"/>
</dbReference>
<keyword evidence="8 10" id="KW-0472">Membrane</keyword>
<keyword evidence="6 10" id="KW-0915">Sodium</keyword>
<dbReference type="GO" id="GO:0015386">
    <property type="term" value="F:potassium:proton antiporter activity"/>
    <property type="evidence" value="ECO:0007669"/>
    <property type="project" value="TreeGrafter"/>
</dbReference>
<comment type="similarity">
    <text evidence="10">Belongs to the monovalent cation:proton antiporter 1 (CPA1) transporter (TC 2.A.36) family.</text>
</comment>
<dbReference type="InterPro" id="IPR038770">
    <property type="entry name" value="Na+/solute_symporter_sf"/>
</dbReference>
<dbReference type="InterPro" id="IPR004705">
    <property type="entry name" value="Cation/H_exchanger_CPA1_bac"/>
</dbReference>
<keyword evidence="9 10" id="KW-0739">Sodium transport</keyword>
<keyword evidence="10" id="KW-0050">Antiport</keyword>
<dbReference type="PATRIC" id="fig|582680.7.peg.3002"/>
<gene>
    <name evidence="12" type="primary">nhaK_2</name>
    <name evidence="12" type="ORF">RL72_02945</name>
</gene>
<feature type="transmembrane region" description="Helical" evidence="10">
    <location>
        <begin position="231"/>
        <end position="248"/>
    </location>
</feature>
<evidence type="ECO:0000259" key="11">
    <source>
        <dbReference type="Pfam" id="PF00999"/>
    </source>
</evidence>
<feature type="transmembrane region" description="Helical" evidence="10">
    <location>
        <begin position="147"/>
        <end position="168"/>
    </location>
</feature>
<dbReference type="EMBL" id="JYIT01000083">
    <property type="protein sequence ID" value="KJL19899.1"/>
    <property type="molecule type" value="Genomic_DNA"/>
</dbReference>
<dbReference type="GO" id="GO:0015385">
    <property type="term" value="F:sodium:proton antiporter activity"/>
    <property type="evidence" value="ECO:0007669"/>
    <property type="project" value="InterPro"/>
</dbReference>
<keyword evidence="7 10" id="KW-0406">Ion transport</keyword>
<evidence type="ECO:0000256" key="7">
    <source>
        <dbReference type="ARBA" id="ARBA00023065"/>
    </source>
</evidence>
<dbReference type="Pfam" id="PF00999">
    <property type="entry name" value="Na_H_Exchanger"/>
    <property type="match status" value="1"/>
</dbReference>
<comment type="caution">
    <text evidence="12">The sequence shown here is derived from an EMBL/GenBank/DDBJ whole genome shotgun (WGS) entry which is preliminary data.</text>
</comment>
<comment type="function">
    <text evidence="10">Na(+)/H(+) antiporter that extrudes sodium in exchange for external protons.</text>
</comment>
<sequence>MDPLTTFVLIGALVVAAAWLAPRLRLPAPLVQLLLGLLVGLLPQVRSIHLPSDAVLVLFLPALLFWEALMTPLREVRRDLRVILLLSTLLVVATTFGTAGIGVALGWGWLPALVLGAALAPTDATAVGALARALPHRNVIQLRAESLVNDGTALVIYTIVIGLAASGAHYSGWEITGLVGLAYGGGAAVGLLAGLLGTFVLRRLTDPLLHNAALVLVPFASFLAAEQIHASGVIAVVIAGLYLSRTGPRSGTPQSRQQRDGFWTLATSTLNGALFVLIGIEAQSAMRSVPLASIPMLLVLCVLIWIAILLIRFGFQMITTWGIRLVDRSPAQRQKRMTHRARVVSTVAGFRGAISLAVALAVPADMPGRAEIIFVATGVIILTILAQGMLLPAVIRWARFEPDTMVAAEFTRAHRAALLSAIHASPGLAREIDVPEHVRERVVEEYRDRLERIGAAPEPGRSTRRDLDHDYAALSLALVDHTREVVIRLRNHGAISDATLHRLQTRLDRDALHLTPASAERHD</sequence>
<feature type="transmembrane region" description="Helical" evidence="10">
    <location>
        <begin position="180"/>
        <end position="201"/>
    </location>
</feature>
<keyword evidence="13" id="KW-1185">Reference proteome</keyword>
<evidence type="ECO:0000256" key="4">
    <source>
        <dbReference type="ARBA" id="ARBA00022692"/>
    </source>
</evidence>
<evidence type="ECO:0000256" key="9">
    <source>
        <dbReference type="ARBA" id="ARBA00023201"/>
    </source>
</evidence>
<dbReference type="OrthoDB" id="57886at2"/>
<evidence type="ECO:0000256" key="10">
    <source>
        <dbReference type="RuleBase" id="RU366002"/>
    </source>
</evidence>
<feature type="domain" description="Cation/H+ exchanger transmembrane" evidence="11">
    <location>
        <begin position="13"/>
        <end position="397"/>
    </location>
</feature>
<keyword evidence="2 10" id="KW-0813">Transport</keyword>
<feature type="transmembrane region" description="Helical" evidence="10">
    <location>
        <begin position="82"/>
        <end position="107"/>
    </location>
</feature>
<organism evidence="12 13">
    <name type="scientific">Microbacterium azadirachtae</name>
    <dbReference type="NCBI Taxonomy" id="582680"/>
    <lineage>
        <taxon>Bacteria</taxon>
        <taxon>Bacillati</taxon>
        <taxon>Actinomycetota</taxon>
        <taxon>Actinomycetes</taxon>
        <taxon>Micrococcales</taxon>
        <taxon>Microbacteriaceae</taxon>
        <taxon>Microbacterium</taxon>
    </lineage>
</organism>
<keyword evidence="4 10" id="KW-0812">Transmembrane</keyword>
<dbReference type="GO" id="GO:0005886">
    <property type="term" value="C:plasma membrane"/>
    <property type="evidence" value="ECO:0007669"/>
    <property type="project" value="UniProtKB-SubCell"/>
</dbReference>
<dbReference type="AlphaFoldDB" id="A0A0F0KHI1"/>
<reference evidence="12 13" key="1">
    <citation type="submission" date="2015-02" db="EMBL/GenBank/DDBJ databases">
        <title>Draft genome sequences of ten Microbacterium spp. with emphasis on heavy metal contaminated environments.</title>
        <authorList>
            <person name="Corretto E."/>
        </authorList>
    </citation>
    <scope>NUCLEOTIDE SEQUENCE [LARGE SCALE GENOMIC DNA]</scope>
    <source>
        <strain evidence="12 13">DSM 23848</strain>
    </source>
</reference>